<evidence type="ECO:0000313" key="10">
    <source>
        <dbReference type="EMBL" id="OUM86838.1"/>
    </source>
</evidence>
<dbReference type="EMBL" id="LZRT01000085">
    <property type="protein sequence ID" value="OUM86838.1"/>
    <property type="molecule type" value="Genomic_DNA"/>
</dbReference>
<dbReference type="SUPFAM" id="SSF47203">
    <property type="entry name" value="Acyl-CoA dehydrogenase C-terminal domain-like"/>
    <property type="match status" value="1"/>
</dbReference>
<organism evidence="10 11">
    <name type="scientific">Bacillus thermozeamaize</name>
    <dbReference type="NCBI Taxonomy" id="230954"/>
    <lineage>
        <taxon>Bacteria</taxon>
        <taxon>Bacillati</taxon>
        <taxon>Bacillota</taxon>
        <taxon>Bacilli</taxon>
        <taxon>Bacillales</taxon>
        <taxon>Bacillaceae</taxon>
        <taxon>Bacillus</taxon>
    </lineage>
</organism>
<dbReference type="GO" id="GO:0003995">
    <property type="term" value="F:acyl-CoA dehydrogenase activity"/>
    <property type="evidence" value="ECO:0007669"/>
    <property type="project" value="TreeGrafter"/>
</dbReference>
<keyword evidence="3 6" id="KW-0285">Flavoprotein</keyword>
<dbReference type="Pfam" id="PF02771">
    <property type="entry name" value="Acyl-CoA_dh_N"/>
    <property type="match status" value="1"/>
</dbReference>
<dbReference type="InterPro" id="IPR036250">
    <property type="entry name" value="AcylCo_DH-like_C"/>
</dbReference>
<evidence type="ECO:0000259" key="9">
    <source>
        <dbReference type="Pfam" id="PF02771"/>
    </source>
</evidence>
<dbReference type="Gene3D" id="2.40.110.10">
    <property type="entry name" value="Butyryl-CoA Dehydrogenase, subunit A, domain 2"/>
    <property type="match status" value="1"/>
</dbReference>
<dbReference type="CDD" id="cd00567">
    <property type="entry name" value="ACAD"/>
    <property type="match status" value="1"/>
</dbReference>
<evidence type="ECO:0000256" key="4">
    <source>
        <dbReference type="ARBA" id="ARBA00022827"/>
    </source>
</evidence>
<evidence type="ECO:0000256" key="5">
    <source>
        <dbReference type="ARBA" id="ARBA00023002"/>
    </source>
</evidence>
<proteinExistence type="inferred from homology"/>
<feature type="domain" description="Acyl-CoA dehydrogenase/oxidase N-terminal" evidence="9">
    <location>
        <begin position="6"/>
        <end position="117"/>
    </location>
</feature>
<dbReference type="GO" id="GO:0050660">
    <property type="term" value="F:flavin adenine dinucleotide binding"/>
    <property type="evidence" value="ECO:0007669"/>
    <property type="project" value="InterPro"/>
</dbReference>
<dbReference type="Gene3D" id="1.20.140.10">
    <property type="entry name" value="Butyryl-CoA Dehydrogenase, subunit A, domain 3"/>
    <property type="match status" value="1"/>
</dbReference>
<sequence>MDFSFSQDQKMLRSAVRQWLQQIHSPEQTRRLRENPAGFDEKRWQEIGSLGWLGLNVAEVQGGTGGSTVDAMILFEEMGRALFPSPFLSQWLSLTVLGRFCEEPRKSPLWERLLNGEEIVAFADWEGGNLWDGESGAYRTTIHSRGSEWILTGEKHWVLDGAVADHLLVTARGDDGHPCLVLVPNNAGGVEVIPLQDAARRRMAAIRFHDVVLNQEAMLTTGKMSDLMTGTMSNPAESGEQISWARLWGEFVHLGALAVCAELVGAGAFVLEQAVEHAKKRHQFGRPIGSFQAIQHKCADMWIHLEASRNLLYFAAARWDERHQDASLAVAQAKILVTESVQRVIREGHQIFGGLGYTEEHWMPLYFRFAKEGRALFGMPDEWDRRAAECLLDGRCFPGSLSSSLCSGNHSVQAGPHAM</sequence>
<dbReference type="PANTHER" id="PTHR43884">
    <property type="entry name" value="ACYL-COA DEHYDROGENASE"/>
    <property type="match status" value="1"/>
</dbReference>
<evidence type="ECO:0000259" key="7">
    <source>
        <dbReference type="Pfam" id="PF00441"/>
    </source>
</evidence>
<keyword evidence="4 6" id="KW-0274">FAD</keyword>
<dbReference type="Pfam" id="PF02770">
    <property type="entry name" value="Acyl-CoA_dh_M"/>
    <property type="match status" value="1"/>
</dbReference>
<protein>
    <recommendedName>
        <fullName evidence="12">Acyl-CoA dehydrogenase</fullName>
    </recommendedName>
</protein>
<gene>
    <name evidence="10" type="ORF">BAA01_15525</name>
</gene>
<accession>A0A1Y3PNZ2</accession>
<evidence type="ECO:0000256" key="1">
    <source>
        <dbReference type="ARBA" id="ARBA00001974"/>
    </source>
</evidence>
<dbReference type="InterPro" id="IPR009100">
    <property type="entry name" value="AcylCoA_DH/oxidase_NM_dom_sf"/>
</dbReference>
<feature type="domain" description="Acyl-CoA oxidase/dehydrogenase middle" evidence="8">
    <location>
        <begin position="140"/>
        <end position="210"/>
    </location>
</feature>
<dbReference type="AlphaFoldDB" id="A0A1Y3PNZ2"/>
<keyword evidence="5 6" id="KW-0560">Oxidoreductase</keyword>
<dbReference type="Pfam" id="PF00441">
    <property type="entry name" value="Acyl-CoA_dh_1"/>
    <property type="match status" value="1"/>
</dbReference>
<dbReference type="InterPro" id="IPR009075">
    <property type="entry name" value="AcylCo_DH/oxidase_C"/>
</dbReference>
<comment type="similarity">
    <text evidence="2 6">Belongs to the acyl-CoA dehydrogenase family.</text>
</comment>
<dbReference type="InterPro" id="IPR006091">
    <property type="entry name" value="Acyl-CoA_Oxase/DH_mid-dom"/>
</dbReference>
<dbReference type="SUPFAM" id="SSF56645">
    <property type="entry name" value="Acyl-CoA dehydrogenase NM domain-like"/>
    <property type="match status" value="1"/>
</dbReference>
<evidence type="ECO:0000259" key="8">
    <source>
        <dbReference type="Pfam" id="PF02770"/>
    </source>
</evidence>
<dbReference type="InterPro" id="IPR046373">
    <property type="entry name" value="Acyl-CoA_Oxase/DH_mid-dom_sf"/>
</dbReference>
<evidence type="ECO:0000313" key="11">
    <source>
        <dbReference type="Proteomes" id="UP000196475"/>
    </source>
</evidence>
<reference evidence="11" key="1">
    <citation type="submission" date="2016-06" db="EMBL/GenBank/DDBJ databases">
        <authorList>
            <person name="Nascimento L."/>
            <person name="Pereira R.V."/>
            <person name="Martins L.F."/>
            <person name="Quaggio R.B."/>
            <person name="Silva A.M."/>
            <person name="Setubal J.C."/>
        </authorList>
    </citation>
    <scope>NUCLEOTIDE SEQUENCE [LARGE SCALE GENOMIC DNA]</scope>
</reference>
<evidence type="ECO:0000256" key="2">
    <source>
        <dbReference type="ARBA" id="ARBA00009347"/>
    </source>
</evidence>
<evidence type="ECO:0000256" key="6">
    <source>
        <dbReference type="RuleBase" id="RU362125"/>
    </source>
</evidence>
<dbReference type="InterPro" id="IPR013786">
    <property type="entry name" value="AcylCoA_DH/ox_N"/>
</dbReference>
<dbReference type="InterPro" id="IPR037069">
    <property type="entry name" value="AcylCoA_DH/ox_N_sf"/>
</dbReference>
<dbReference type="Gene3D" id="1.10.540.10">
    <property type="entry name" value="Acyl-CoA dehydrogenase/oxidase, N-terminal domain"/>
    <property type="match status" value="1"/>
</dbReference>
<comment type="cofactor">
    <cofactor evidence="1 6">
        <name>FAD</name>
        <dbReference type="ChEBI" id="CHEBI:57692"/>
    </cofactor>
</comment>
<comment type="caution">
    <text evidence="10">The sequence shown here is derived from an EMBL/GenBank/DDBJ whole genome shotgun (WGS) entry which is preliminary data.</text>
</comment>
<name>A0A1Y3PNZ2_9BACI</name>
<dbReference type="PANTHER" id="PTHR43884:SF20">
    <property type="entry name" value="ACYL-COA DEHYDROGENASE FADE28"/>
    <property type="match status" value="1"/>
</dbReference>
<evidence type="ECO:0000256" key="3">
    <source>
        <dbReference type="ARBA" id="ARBA00022630"/>
    </source>
</evidence>
<feature type="domain" description="Acyl-CoA dehydrogenase/oxidase C-terminal" evidence="7">
    <location>
        <begin position="252"/>
        <end position="378"/>
    </location>
</feature>
<dbReference type="Proteomes" id="UP000196475">
    <property type="component" value="Unassembled WGS sequence"/>
</dbReference>
<evidence type="ECO:0008006" key="12">
    <source>
        <dbReference type="Google" id="ProtNLM"/>
    </source>
</evidence>